<organism evidence="2 3">
    <name type="scientific">Streptacidiphilus jeojiensis</name>
    <dbReference type="NCBI Taxonomy" id="3229225"/>
    <lineage>
        <taxon>Bacteria</taxon>
        <taxon>Bacillati</taxon>
        <taxon>Actinomycetota</taxon>
        <taxon>Actinomycetes</taxon>
        <taxon>Kitasatosporales</taxon>
        <taxon>Streptomycetaceae</taxon>
        <taxon>Streptacidiphilus</taxon>
    </lineage>
</organism>
<comment type="caution">
    <text evidence="2">The sequence shown here is derived from an EMBL/GenBank/DDBJ whole genome shotgun (WGS) entry which is preliminary data.</text>
</comment>
<evidence type="ECO:0000313" key="2">
    <source>
        <dbReference type="EMBL" id="MFC1441506.1"/>
    </source>
</evidence>
<reference evidence="2 3" key="1">
    <citation type="submission" date="2024-06" db="EMBL/GenBank/DDBJ databases">
        <authorList>
            <person name="Lee S.D."/>
        </authorList>
    </citation>
    <scope>NUCLEOTIDE SEQUENCE [LARGE SCALE GENOMIC DNA]</scope>
    <source>
        <strain evidence="2 3">N1-10</strain>
    </source>
</reference>
<dbReference type="EMBL" id="JBEUKS010000009">
    <property type="protein sequence ID" value="MFC1441506.1"/>
    <property type="molecule type" value="Genomic_DNA"/>
</dbReference>
<dbReference type="Proteomes" id="UP001592581">
    <property type="component" value="Unassembled WGS sequence"/>
</dbReference>
<keyword evidence="3" id="KW-1185">Reference proteome</keyword>
<evidence type="ECO:0000313" key="3">
    <source>
        <dbReference type="Proteomes" id="UP001592581"/>
    </source>
</evidence>
<protein>
    <submittedName>
        <fullName evidence="2">Uncharacterized protein</fullName>
    </submittedName>
</protein>
<evidence type="ECO:0000256" key="1">
    <source>
        <dbReference type="SAM" id="MobiDB-lite"/>
    </source>
</evidence>
<proteinExistence type="predicted"/>
<feature type="compositionally biased region" description="Pro residues" evidence="1">
    <location>
        <begin position="188"/>
        <end position="199"/>
    </location>
</feature>
<gene>
    <name evidence="2" type="ORF">ABUW04_24915</name>
</gene>
<accession>A0ABV6XTD2</accession>
<feature type="region of interest" description="Disordered" evidence="1">
    <location>
        <begin position="183"/>
        <end position="210"/>
    </location>
</feature>
<name>A0ABV6XTD2_9ACTN</name>
<sequence length="306" mass="33994">MRYWLEIAPGVRSWLRELGTTDPPAARLVGEAVTALLTAGSLPGEPLVVRLTSVLLEPDPALVLDHAYQTQLDLMQQVRRGIANLSTGRAAPPQEMERLTELSHRLQREVDRFRTYKEVVKAVYNTEVVTAELNAVLAGHDETDPETRTGPDAGARLAAAQVRIDGLLATTQALEQEVRNDPFLAPRLSPPPPPPAPAPPRDKNLYELHPGGTANGEIRIVFATTPTPDHTVVLLAARQTPDDPWPWHQQAIPAAEHAMAERPEARHSRTGRRIRPGYSRRWFLREFFPGHTREIRAGAARWPTQT</sequence>
<dbReference type="RefSeq" id="WP_380566670.1">
    <property type="nucleotide sequence ID" value="NZ_JBEUKS010000009.1"/>
</dbReference>